<dbReference type="Pfam" id="PF00437">
    <property type="entry name" value="T2SSE"/>
    <property type="match status" value="1"/>
</dbReference>
<dbReference type="Gene3D" id="3.30.300.160">
    <property type="entry name" value="Type II secretion system, protein E, N-terminal domain"/>
    <property type="match status" value="1"/>
</dbReference>
<dbReference type="InterPro" id="IPR007831">
    <property type="entry name" value="T2SS_GspE_N"/>
</dbReference>
<dbReference type="Gene3D" id="3.40.50.300">
    <property type="entry name" value="P-loop containing nucleotide triphosphate hydrolases"/>
    <property type="match status" value="1"/>
</dbReference>
<protein>
    <submittedName>
        <fullName evidence="5">MSHA biogenesis protein MshE</fullName>
    </submittedName>
</protein>
<dbReference type="SUPFAM" id="SSF160246">
    <property type="entry name" value="EspE N-terminal domain-like"/>
    <property type="match status" value="1"/>
</dbReference>
<dbReference type="SUPFAM" id="SSF52540">
    <property type="entry name" value="P-loop containing nucleoside triphosphate hydrolases"/>
    <property type="match status" value="1"/>
</dbReference>
<evidence type="ECO:0000256" key="1">
    <source>
        <dbReference type="ARBA" id="ARBA00006611"/>
    </source>
</evidence>
<evidence type="ECO:0000313" key="5">
    <source>
        <dbReference type="EMBL" id="BAV32696.1"/>
    </source>
</evidence>
<comment type="similarity">
    <text evidence="1">Belongs to the GSP E family.</text>
</comment>
<evidence type="ECO:0000256" key="3">
    <source>
        <dbReference type="ARBA" id="ARBA00022840"/>
    </source>
</evidence>
<dbReference type="PANTHER" id="PTHR30258">
    <property type="entry name" value="TYPE II SECRETION SYSTEM PROTEIN GSPE-RELATED"/>
    <property type="match status" value="1"/>
</dbReference>
<dbReference type="Proteomes" id="UP000243180">
    <property type="component" value="Chromosome"/>
</dbReference>
<dbReference type="KEGG" id="slim:SCL_0374"/>
<keyword evidence="3" id="KW-0067">ATP-binding</keyword>
<dbReference type="RefSeq" id="WP_231969824.1">
    <property type="nucleotide sequence ID" value="NZ_AP014879.1"/>
</dbReference>
<dbReference type="PANTHER" id="PTHR30258:SF29">
    <property type="entry name" value="MSHA PILUS ASSEMBLY ATPASE MSHE"/>
    <property type="match status" value="1"/>
</dbReference>
<evidence type="ECO:0000259" key="4">
    <source>
        <dbReference type="PROSITE" id="PS00662"/>
    </source>
</evidence>
<proteinExistence type="inferred from homology"/>
<dbReference type="SMART" id="SM00382">
    <property type="entry name" value="AAA"/>
    <property type="match status" value="1"/>
</dbReference>
<dbReference type="Pfam" id="PF05157">
    <property type="entry name" value="MshEN"/>
    <property type="match status" value="1"/>
</dbReference>
<dbReference type="PROSITE" id="PS00662">
    <property type="entry name" value="T2SP_E"/>
    <property type="match status" value="1"/>
</dbReference>
<evidence type="ECO:0000256" key="2">
    <source>
        <dbReference type="ARBA" id="ARBA00022741"/>
    </source>
</evidence>
<feature type="domain" description="Bacterial type II secretion system protein E" evidence="4">
    <location>
        <begin position="388"/>
        <end position="402"/>
    </location>
</feature>
<dbReference type="Gene3D" id="3.30.450.90">
    <property type="match status" value="1"/>
</dbReference>
<dbReference type="GO" id="GO:0016887">
    <property type="term" value="F:ATP hydrolysis activity"/>
    <property type="evidence" value="ECO:0007669"/>
    <property type="project" value="TreeGrafter"/>
</dbReference>
<dbReference type="InterPro" id="IPR003593">
    <property type="entry name" value="AAA+_ATPase"/>
</dbReference>
<dbReference type="FunFam" id="3.30.300.160:FF:000002">
    <property type="entry name" value="Type II secretion system protein E"/>
    <property type="match status" value="1"/>
</dbReference>
<dbReference type="CDD" id="cd01129">
    <property type="entry name" value="PulE-GspE-like"/>
    <property type="match status" value="1"/>
</dbReference>
<evidence type="ECO:0000313" key="6">
    <source>
        <dbReference type="Proteomes" id="UP000243180"/>
    </source>
</evidence>
<accession>A0A1B4XD39</accession>
<sequence>MASITEMKPKKIRIGDLLIANKVISQEQLNTALADQKKSGRKLGRVLVENGFISEDQLLTFLSQQLNMPYIDLRRYHYKPEVVRLIPETHARRFRAIALEDSRESLLVGMADPTDIFAYDELSRVLRRPLRFAVVKESELLKTIDRVYRRTEEISDLAQELQQELTAQGGGVDLAALAETEGLTDAPVVKLLQSMFEDAVQVNASDIHIEPDEKELRIRFRLDGVLRVQTIADRRIASALVSRVKLMANLDISEKRLPQDGRTNIRIRDKSIDVRISTMPVQYGESVVLRLLNPFSGVLGLEQVGMPKNLLERFRRLIHNPNGMVLVTGPTGSGKTTTLYAALKELNKPEFKILTVEDPVEYRLAGINQVQINAKIELTFARVLRSMLRQDPDIILVGEMRDQETAEIGLRAAMTGHLVLSTLHTNDAISTALRLTDMGVEPFMVAASLRGILSQRLVRRICESCAEPYELPPAQMAIVRAEAGDKADQLKFKRGRGCSHCNGTGYSGRIGIFEYLEMDNALVDALHAKDTGQFEAAAKQQPGFQTLRRSAIILAAQGLTTMDQVVRATFSMEE</sequence>
<keyword evidence="2" id="KW-0547">Nucleotide-binding</keyword>
<dbReference type="GO" id="GO:0005524">
    <property type="term" value="F:ATP binding"/>
    <property type="evidence" value="ECO:0007669"/>
    <property type="project" value="UniProtKB-KW"/>
</dbReference>
<gene>
    <name evidence="5" type="ORF">SCL_0374</name>
</gene>
<dbReference type="InterPro" id="IPR001482">
    <property type="entry name" value="T2SS/T4SS_dom"/>
</dbReference>
<name>A0A1B4XD39_9GAMM</name>
<dbReference type="InParanoid" id="A0A1B4XD39"/>
<dbReference type="FunFam" id="3.30.450.90:FF:000001">
    <property type="entry name" value="Type II secretion system ATPase GspE"/>
    <property type="match status" value="1"/>
</dbReference>
<reference evidence="5 6" key="1">
    <citation type="submission" date="2015-05" db="EMBL/GenBank/DDBJ databases">
        <title>Complete genome sequence of a sulfur-oxidizing gammaproteobacterium strain HA5.</title>
        <authorList>
            <person name="Miura A."/>
            <person name="Kojima H."/>
            <person name="Fukui M."/>
        </authorList>
    </citation>
    <scope>NUCLEOTIDE SEQUENCE [LARGE SCALE GENOMIC DNA]</scope>
    <source>
        <strain evidence="5 6">HA5</strain>
    </source>
</reference>
<organism evidence="5 6">
    <name type="scientific">Sulfuricaulis limicola</name>
    <dbReference type="NCBI Taxonomy" id="1620215"/>
    <lineage>
        <taxon>Bacteria</taxon>
        <taxon>Pseudomonadati</taxon>
        <taxon>Pseudomonadota</taxon>
        <taxon>Gammaproteobacteria</taxon>
        <taxon>Acidiferrobacterales</taxon>
        <taxon>Acidiferrobacteraceae</taxon>
        <taxon>Sulfuricaulis</taxon>
    </lineage>
</organism>
<dbReference type="FunFam" id="3.40.50.300:FF:000398">
    <property type="entry name" value="Type IV pilus assembly ATPase PilB"/>
    <property type="match status" value="1"/>
</dbReference>
<dbReference type="InterPro" id="IPR037257">
    <property type="entry name" value="T2SS_E_N_sf"/>
</dbReference>
<keyword evidence="6" id="KW-1185">Reference proteome</keyword>
<dbReference type="EMBL" id="AP014879">
    <property type="protein sequence ID" value="BAV32696.1"/>
    <property type="molecule type" value="Genomic_DNA"/>
</dbReference>
<dbReference type="AlphaFoldDB" id="A0A1B4XD39"/>
<dbReference type="GO" id="GO:0005886">
    <property type="term" value="C:plasma membrane"/>
    <property type="evidence" value="ECO:0007669"/>
    <property type="project" value="TreeGrafter"/>
</dbReference>
<dbReference type="InterPro" id="IPR027417">
    <property type="entry name" value="P-loop_NTPase"/>
</dbReference>